<evidence type="ECO:0000313" key="1">
    <source>
        <dbReference type="EMBL" id="QWM90338.1"/>
    </source>
</evidence>
<organism evidence="1 2">
    <name type="scientific">uncultured phage cr17_1</name>
    <dbReference type="NCBI Taxonomy" id="2986404"/>
    <lineage>
        <taxon>Viruses</taxon>
        <taxon>Duplodnaviria</taxon>
        <taxon>Heunggongvirae</taxon>
        <taxon>Uroviricota</taxon>
        <taxon>Caudoviricetes</taxon>
        <taxon>Crassvirales</taxon>
        <taxon>Intestiviridae</taxon>
        <taxon>Crudevirinae</taxon>
        <taxon>Endlipuvirus</taxon>
        <taxon>Endlipuvirus intestinihominis</taxon>
    </lineage>
</organism>
<dbReference type="GeneID" id="75691611"/>
<keyword evidence="2" id="KW-1185">Reference proteome</keyword>
<dbReference type="KEGG" id="vg:75691611"/>
<name>A0AAE7RZZ2_9CAUD</name>
<accession>A0AAE7RZZ2</accession>
<dbReference type="EMBL" id="MZ130488">
    <property type="protein sequence ID" value="QWM90338.1"/>
    <property type="molecule type" value="Genomic_DNA"/>
</dbReference>
<protein>
    <submittedName>
        <fullName evidence="1">Uncharacterized protein</fullName>
    </submittedName>
</protein>
<sequence length="54" mass="6292">MDEIDSSFILTKAENENYFSPIPVFDFDEKFDITGEDLLICLEEVLAKLKDEFN</sequence>
<proteinExistence type="predicted"/>
<dbReference type="RefSeq" id="YP_010359910.1">
    <property type="nucleotide sequence ID" value="NC_062778.1"/>
</dbReference>
<gene>
    <name evidence="1" type="primary">gp_25598</name>
</gene>
<evidence type="ECO:0000313" key="2">
    <source>
        <dbReference type="Proteomes" id="UP000827442"/>
    </source>
</evidence>
<reference evidence="1 2" key="1">
    <citation type="submission" date="2021-04" db="EMBL/GenBank/DDBJ databases">
        <authorList>
            <person name="Shkoporov A.N."/>
            <person name="Stockdale S.R."/>
            <person name="Guerin E."/>
            <person name="Ross R.P."/>
            <person name="Hill C."/>
        </authorList>
    </citation>
    <scope>NUCLEOTIDE SEQUENCE [LARGE SCALE GENOMIC DNA]</scope>
    <source>
        <strain evidence="2">cr17_1</strain>
    </source>
</reference>
<dbReference type="Proteomes" id="UP000827442">
    <property type="component" value="Segment"/>
</dbReference>